<comment type="caution">
    <text evidence="2">The sequence shown here is derived from an EMBL/GenBank/DDBJ whole genome shotgun (WGS) entry which is preliminary data.</text>
</comment>
<accession>A0ABQ2NGX7</accession>
<dbReference type="Proteomes" id="UP000620064">
    <property type="component" value="Unassembled WGS sequence"/>
</dbReference>
<evidence type="ECO:0000259" key="1">
    <source>
        <dbReference type="Pfam" id="PF00534"/>
    </source>
</evidence>
<protein>
    <recommendedName>
        <fullName evidence="1">Glycosyl transferase family 1 domain-containing protein</fullName>
    </recommendedName>
</protein>
<evidence type="ECO:0000313" key="3">
    <source>
        <dbReference type="Proteomes" id="UP000620064"/>
    </source>
</evidence>
<keyword evidence="3" id="KW-1185">Reference proteome</keyword>
<organism evidence="2 3">
    <name type="scientific">Cloacibacterium rupense</name>
    <dbReference type="NCBI Taxonomy" id="517423"/>
    <lineage>
        <taxon>Bacteria</taxon>
        <taxon>Pseudomonadati</taxon>
        <taxon>Bacteroidota</taxon>
        <taxon>Flavobacteriia</taxon>
        <taxon>Flavobacteriales</taxon>
        <taxon>Weeksellaceae</taxon>
    </lineage>
</organism>
<proteinExistence type="predicted"/>
<dbReference type="InterPro" id="IPR050194">
    <property type="entry name" value="Glycosyltransferase_grp1"/>
</dbReference>
<dbReference type="SUPFAM" id="SSF53756">
    <property type="entry name" value="UDP-Glycosyltransferase/glycogen phosphorylase"/>
    <property type="match status" value="1"/>
</dbReference>
<dbReference type="Pfam" id="PF00534">
    <property type="entry name" value="Glycos_transf_1"/>
    <property type="match status" value="1"/>
</dbReference>
<name>A0ABQ2NGX7_9FLAO</name>
<dbReference type="PANTHER" id="PTHR45947">
    <property type="entry name" value="SULFOQUINOVOSYL TRANSFERASE SQD2"/>
    <property type="match status" value="1"/>
</dbReference>
<dbReference type="CDD" id="cd03801">
    <property type="entry name" value="GT4_PimA-like"/>
    <property type="match status" value="1"/>
</dbReference>
<sequence>MGGGSSFHRNMLANMPDDFFDIKCIYLDPLHWVAARTTDLVLKKNDIIFAFDSEPEYKTAKNLHQHISNKKGAIVANLPQELQSLNYFWKPNKTVYFICHDAGFLYLCKKYDYLIDIFIAHNYQVYQDIIKLLPHREKEVYFIQHGVTVQNFEKPKNLVHNLNIVFLARHVKIKGIYDLPKIDDHLKKQGIDVNWTILGDGEERINFIENVKDRNNFSFKIPNTSEEIICILKNQDVYVLPSSHDGLPVSMLEAMSVGCVPIVYNFSEGIKKVVTSEIGAVLELEDYIGISEFIKKLHLDRNLLSSMSTNCIKKINREFDIKKQANEYFKLYKKYKTLKNRKLSLQKIENRYPNSRLINFILRVIKKINRVLS</sequence>
<dbReference type="Gene3D" id="3.40.50.2000">
    <property type="entry name" value="Glycogen Phosphorylase B"/>
    <property type="match status" value="2"/>
</dbReference>
<dbReference type="InterPro" id="IPR001296">
    <property type="entry name" value="Glyco_trans_1"/>
</dbReference>
<dbReference type="PANTHER" id="PTHR45947:SF3">
    <property type="entry name" value="SULFOQUINOVOSYL TRANSFERASE SQD2"/>
    <property type="match status" value="1"/>
</dbReference>
<dbReference type="EMBL" id="BMLV01000002">
    <property type="protein sequence ID" value="GGP03068.1"/>
    <property type="molecule type" value="Genomic_DNA"/>
</dbReference>
<reference evidence="3" key="1">
    <citation type="journal article" date="2019" name="Int. J. Syst. Evol. Microbiol.">
        <title>The Global Catalogue of Microorganisms (GCM) 10K type strain sequencing project: providing services to taxonomists for standard genome sequencing and annotation.</title>
        <authorList>
            <consortium name="The Broad Institute Genomics Platform"/>
            <consortium name="The Broad Institute Genome Sequencing Center for Infectious Disease"/>
            <person name="Wu L."/>
            <person name="Ma J."/>
        </authorList>
    </citation>
    <scope>NUCLEOTIDE SEQUENCE [LARGE SCALE GENOMIC DNA]</scope>
    <source>
        <strain evidence="3">CGMCC 1.7656</strain>
    </source>
</reference>
<evidence type="ECO:0000313" key="2">
    <source>
        <dbReference type="EMBL" id="GGP03068.1"/>
    </source>
</evidence>
<feature type="domain" description="Glycosyl transferase family 1" evidence="1">
    <location>
        <begin position="162"/>
        <end position="311"/>
    </location>
</feature>
<gene>
    <name evidence="2" type="ORF">GCM10010992_09990</name>
</gene>